<sequence length="245" mass="25468">MDVGSLSGTTLYIVLFAMIFTESGILIGFWLPGDTILFAAGLVAADAGADVSIYVLCVGVALAASAGAAAGYYTGHRLGRPFLERRYAPALARTEEFYRRFGAVTLVAARFVPWARTFAPVLAGAVAMPWHRFLVAVVSGAVVWGTGLILLGYAASAIPGLRDATGWLALVVVVASVLAGVGGELLRRRTARGRTTHGQSVPEATADRGPVRDDPHPDDGSVPAPAPVPTAEPDPSAASATDRDR</sequence>
<evidence type="ECO:0000256" key="7">
    <source>
        <dbReference type="RuleBase" id="RU367016"/>
    </source>
</evidence>
<dbReference type="PANTHER" id="PTHR30353">
    <property type="entry name" value="INNER MEMBRANE PROTEIN DEDA-RELATED"/>
    <property type="match status" value="1"/>
</dbReference>
<organism evidence="10 11">
    <name type="scientific">Frankia torreyi</name>
    <dbReference type="NCBI Taxonomy" id="1856"/>
    <lineage>
        <taxon>Bacteria</taxon>
        <taxon>Bacillati</taxon>
        <taxon>Actinomycetota</taxon>
        <taxon>Actinomycetes</taxon>
        <taxon>Frankiales</taxon>
        <taxon>Frankiaceae</taxon>
        <taxon>Frankia</taxon>
    </lineage>
</organism>
<dbReference type="PATRIC" id="fig|1502723.3.peg.5023"/>
<evidence type="ECO:0000256" key="8">
    <source>
        <dbReference type="SAM" id="MobiDB-lite"/>
    </source>
</evidence>
<evidence type="ECO:0000259" key="9">
    <source>
        <dbReference type="Pfam" id="PF09335"/>
    </source>
</evidence>
<evidence type="ECO:0000256" key="6">
    <source>
        <dbReference type="ARBA" id="ARBA00023136"/>
    </source>
</evidence>
<comment type="similarity">
    <text evidence="2 7">Belongs to the DedA family.</text>
</comment>
<feature type="transmembrane region" description="Helical" evidence="7">
    <location>
        <begin position="167"/>
        <end position="186"/>
    </location>
</feature>
<dbReference type="Pfam" id="PF09335">
    <property type="entry name" value="VTT_dom"/>
    <property type="match status" value="1"/>
</dbReference>
<keyword evidence="3 7" id="KW-1003">Cell membrane</keyword>
<reference evidence="10 11" key="2">
    <citation type="journal article" date="2016" name="Genome Announc.">
        <title>Permanent Draft Genome Sequences for Two Variants of Frankia sp. Strain CpI1, the First Frankia Strain Isolated from Root Nodules of Comptonia peregrina.</title>
        <authorList>
            <person name="Oshone R."/>
            <person name="Hurst S.G.IV."/>
            <person name="Abebe-Akele F."/>
            <person name="Simpson S."/>
            <person name="Morris K."/>
            <person name="Thomas W.K."/>
            <person name="Tisa L.S."/>
        </authorList>
    </citation>
    <scope>NUCLEOTIDE SEQUENCE [LARGE SCALE GENOMIC DNA]</scope>
    <source>
        <strain evidence="11">CpI1-S</strain>
    </source>
</reference>
<evidence type="ECO:0000313" key="10">
    <source>
        <dbReference type="EMBL" id="KJE24507.1"/>
    </source>
</evidence>
<dbReference type="PANTHER" id="PTHR30353:SF0">
    <property type="entry name" value="TRANSMEMBRANE PROTEIN"/>
    <property type="match status" value="1"/>
</dbReference>
<dbReference type="RefSeq" id="WP_044883966.1">
    <property type="nucleotide sequence ID" value="NZ_JYFN01000006.1"/>
</dbReference>
<dbReference type="InterPro" id="IPR032818">
    <property type="entry name" value="DedA-like"/>
</dbReference>
<evidence type="ECO:0000313" key="11">
    <source>
        <dbReference type="Proteomes" id="UP000032545"/>
    </source>
</evidence>
<name>A0A0D8BM50_9ACTN</name>
<dbReference type="OrthoDB" id="9813426at2"/>
<dbReference type="AlphaFoldDB" id="A0A0D8BM50"/>
<gene>
    <name evidence="10" type="ORF">FF36_01239</name>
</gene>
<protein>
    <submittedName>
        <fullName evidence="10">Putative membrane-associated protein</fullName>
    </submittedName>
</protein>
<dbReference type="Proteomes" id="UP000032545">
    <property type="component" value="Unassembled WGS sequence"/>
</dbReference>
<dbReference type="InterPro" id="IPR032816">
    <property type="entry name" value="VTT_dom"/>
</dbReference>
<proteinExistence type="inferred from homology"/>
<keyword evidence="11" id="KW-1185">Reference proteome</keyword>
<feature type="transmembrane region" description="Helical" evidence="7">
    <location>
        <begin position="12"/>
        <end position="31"/>
    </location>
</feature>
<evidence type="ECO:0000256" key="1">
    <source>
        <dbReference type="ARBA" id="ARBA00004651"/>
    </source>
</evidence>
<feature type="compositionally biased region" description="Basic and acidic residues" evidence="8">
    <location>
        <begin position="205"/>
        <end position="219"/>
    </location>
</feature>
<feature type="domain" description="VTT" evidence="9">
    <location>
        <begin position="31"/>
        <end position="153"/>
    </location>
</feature>
<evidence type="ECO:0000256" key="3">
    <source>
        <dbReference type="ARBA" id="ARBA00022475"/>
    </source>
</evidence>
<evidence type="ECO:0000256" key="5">
    <source>
        <dbReference type="ARBA" id="ARBA00022989"/>
    </source>
</evidence>
<dbReference type="EMBL" id="JYFN01000006">
    <property type="protein sequence ID" value="KJE24507.1"/>
    <property type="molecule type" value="Genomic_DNA"/>
</dbReference>
<feature type="region of interest" description="Disordered" evidence="8">
    <location>
        <begin position="190"/>
        <end position="245"/>
    </location>
</feature>
<keyword evidence="6 7" id="KW-0472">Membrane</keyword>
<comment type="caution">
    <text evidence="10">The sequence shown here is derived from an EMBL/GenBank/DDBJ whole genome shotgun (WGS) entry which is preliminary data.</text>
</comment>
<feature type="transmembrane region" description="Helical" evidence="7">
    <location>
        <begin position="51"/>
        <end position="73"/>
    </location>
</feature>
<accession>A0A0D8BM50</accession>
<keyword evidence="4 7" id="KW-0812">Transmembrane</keyword>
<evidence type="ECO:0000256" key="2">
    <source>
        <dbReference type="ARBA" id="ARBA00010792"/>
    </source>
</evidence>
<keyword evidence="5 7" id="KW-1133">Transmembrane helix</keyword>
<comment type="subcellular location">
    <subcellularLocation>
        <location evidence="1 7">Cell membrane</location>
        <topology evidence="1 7">Multi-pass membrane protein</topology>
    </subcellularLocation>
</comment>
<reference evidence="11" key="1">
    <citation type="submission" date="2015-02" db="EMBL/GenBank/DDBJ databases">
        <title>Draft Genome of Frankia sp. CpI1-S.</title>
        <authorList>
            <person name="Oshone R.T."/>
            <person name="Ngom M."/>
            <person name="Ghodhbane-Gtari F."/>
            <person name="Gtari M."/>
            <person name="Morris K."/>
            <person name="Thomas K."/>
            <person name="Sen A."/>
            <person name="Tisa L.S."/>
        </authorList>
    </citation>
    <scope>NUCLEOTIDE SEQUENCE [LARGE SCALE GENOMIC DNA]</scope>
    <source>
        <strain evidence="11">CpI1-S</strain>
    </source>
</reference>
<feature type="transmembrane region" description="Helical" evidence="7">
    <location>
        <begin position="133"/>
        <end position="155"/>
    </location>
</feature>
<evidence type="ECO:0000256" key="4">
    <source>
        <dbReference type="ARBA" id="ARBA00022692"/>
    </source>
</evidence>
<dbReference type="GO" id="GO:0005886">
    <property type="term" value="C:plasma membrane"/>
    <property type="evidence" value="ECO:0007669"/>
    <property type="project" value="UniProtKB-SubCell"/>
</dbReference>